<dbReference type="EMBL" id="JAHLQT010024921">
    <property type="protein sequence ID" value="KAG7164803.1"/>
    <property type="molecule type" value="Genomic_DNA"/>
</dbReference>
<feature type="transmembrane region" description="Helical" evidence="1">
    <location>
        <begin position="93"/>
        <end position="110"/>
    </location>
</feature>
<evidence type="ECO:0000313" key="2">
    <source>
        <dbReference type="EMBL" id="KAG7164803.1"/>
    </source>
</evidence>
<keyword evidence="1" id="KW-0812">Transmembrane</keyword>
<gene>
    <name evidence="2" type="ORF">Hamer_G019639</name>
</gene>
<comment type="caution">
    <text evidence="2">The sequence shown here is derived from an EMBL/GenBank/DDBJ whole genome shotgun (WGS) entry which is preliminary data.</text>
</comment>
<sequence>MVVGRACASQDTTLLHVPVDHLSASLTLEMRGPGRPDWLITWNTHWPQHLPSTTSISPKPEHSRTVNTHPTKRTYKVSSGGWSVRMCRAKSDGGWVLVVAVLVVLMKAGVPRSSGGLLT</sequence>
<organism evidence="2 3">
    <name type="scientific">Homarus americanus</name>
    <name type="common">American lobster</name>
    <dbReference type="NCBI Taxonomy" id="6706"/>
    <lineage>
        <taxon>Eukaryota</taxon>
        <taxon>Metazoa</taxon>
        <taxon>Ecdysozoa</taxon>
        <taxon>Arthropoda</taxon>
        <taxon>Crustacea</taxon>
        <taxon>Multicrustacea</taxon>
        <taxon>Malacostraca</taxon>
        <taxon>Eumalacostraca</taxon>
        <taxon>Eucarida</taxon>
        <taxon>Decapoda</taxon>
        <taxon>Pleocyemata</taxon>
        <taxon>Astacidea</taxon>
        <taxon>Nephropoidea</taxon>
        <taxon>Nephropidae</taxon>
        <taxon>Homarus</taxon>
    </lineage>
</organism>
<dbReference type="Proteomes" id="UP000747542">
    <property type="component" value="Unassembled WGS sequence"/>
</dbReference>
<accession>A0A8J5K1E2</accession>
<keyword evidence="1" id="KW-0472">Membrane</keyword>
<name>A0A8J5K1E2_HOMAM</name>
<reference evidence="2" key="1">
    <citation type="journal article" date="2021" name="Sci. Adv.">
        <title>The American lobster genome reveals insights on longevity, neural, and immune adaptations.</title>
        <authorList>
            <person name="Polinski J.M."/>
            <person name="Zimin A.V."/>
            <person name="Clark K.F."/>
            <person name="Kohn A.B."/>
            <person name="Sadowski N."/>
            <person name="Timp W."/>
            <person name="Ptitsyn A."/>
            <person name="Khanna P."/>
            <person name="Romanova D.Y."/>
            <person name="Williams P."/>
            <person name="Greenwood S.J."/>
            <person name="Moroz L.L."/>
            <person name="Walt D.R."/>
            <person name="Bodnar A.G."/>
        </authorList>
    </citation>
    <scope>NUCLEOTIDE SEQUENCE</scope>
    <source>
        <strain evidence="2">GMGI-L3</strain>
    </source>
</reference>
<dbReference type="AlphaFoldDB" id="A0A8J5K1E2"/>
<keyword evidence="3" id="KW-1185">Reference proteome</keyword>
<protein>
    <submittedName>
        <fullName evidence="2">Uncharacterized protein</fullName>
    </submittedName>
</protein>
<keyword evidence="1" id="KW-1133">Transmembrane helix</keyword>
<evidence type="ECO:0000256" key="1">
    <source>
        <dbReference type="SAM" id="Phobius"/>
    </source>
</evidence>
<proteinExistence type="predicted"/>
<evidence type="ECO:0000313" key="3">
    <source>
        <dbReference type="Proteomes" id="UP000747542"/>
    </source>
</evidence>